<organism evidence="2 3">
    <name type="scientific">Pseudomonas abyssi</name>
    <dbReference type="NCBI Taxonomy" id="170540"/>
    <lineage>
        <taxon>Bacteria</taxon>
        <taxon>Pseudomonadati</taxon>
        <taxon>Pseudomonadota</taxon>
        <taxon>Gammaproteobacteria</taxon>
        <taxon>Pseudomonadales</taxon>
        <taxon>Pseudomonadaceae</taxon>
        <taxon>Pseudomonas</taxon>
    </lineage>
</organism>
<proteinExistence type="predicted"/>
<reference evidence="2 3" key="1">
    <citation type="journal article" date="2018" name="Syst. Appl. Microbiol.">
        <title>Pseudomonas gallaeciensis sp. nov., isolated from crude-oil-contaminated intertidal sand samples after the Prestige oil spill.</title>
        <authorList>
            <person name="Mulet M."/>
            <person name="Sanchez D."/>
            <person name="Rodriguez A.C."/>
            <person name="Nogales B."/>
            <person name="Bosch R."/>
            <person name="Busquets A."/>
            <person name="Gomila M."/>
            <person name="Lalucat J."/>
            <person name="Garcia-Valdes E."/>
        </authorList>
    </citation>
    <scope>NUCLEOTIDE SEQUENCE [LARGE SCALE GENOMIC DNA]</scope>
    <source>
        <strain evidence="2 3">V113</strain>
    </source>
</reference>
<feature type="transmembrane region" description="Helical" evidence="1">
    <location>
        <begin position="70"/>
        <end position="90"/>
    </location>
</feature>
<keyword evidence="1" id="KW-0812">Transmembrane</keyword>
<dbReference type="AlphaFoldDB" id="A0A395R9R7"/>
<feature type="transmembrane region" description="Helical" evidence="1">
    <location>
        <begin position="102"/>
        <end position="125"/>
    </location>
</feature>
<gene>
    <name evidence="2" type="ORF">ASB58_05805</name>
</gene>
<dbReference type="EMBL" id="LMAZ01000001">
    <property type="protein sequence ID" value="RGP56864.1"/>
    <property type="molecule type" value="Genomic_DNA"/>
</dbReference>
<feature type="transmembrane region" description="Helical" evidence="1">
    <location>
        <begin position="12"/>
        <end position="34"/>
    </location>
</feature>
<name>A0A395R9R7_9PSED</name>
<keyword evidence="1" id="KW-0472">Membrane</keyword>
<comment type="caution">
    <text evidence="2">The sequence shown here is derived from an EMBL/GenBank/DDBJ whole genome shotgun (WGS) entry which is preliminary data.</text>
</comment>
<keyword evidence="3" id="KW-1185">Reference proteome</keyword>
<evidence type="ECO:0000313" key="2">
    <source>
        <dbReference type="EMBL" id="RGP56864.1"/>
    </source>
</evidence>
<dbReference type="Proteomes" id="UP000265411">
    <property type="component" value="Unassembled WGS sequence"/>
</dbReference>
<sequence>MGKLIDQFKWFPALALLINGLLAGMGYLFITGFLAKVGIDVAELEISLPSLLLYGYIFTLDALSESARLALMAVAGGLMALFTWFFHIAFKGAYPKQNDWVRTILSTSLGALSAVLLLLGPAWVFNAGGAKAMRSELTKIDISTTLGQLTRTHSINTPDGPIEGSLVIADQRYTYIRAGNAVYKIANDSQKVVRAITFTSDASNKPEEQDGQ</sequence>
<evidence type="ECO:0000256" key="1">
    <source>
        <dbReference type="SAM" id="Phobius"/>
    </source>
</evidence>
<keyword evidence="1" id="KW-1133">Transmembrane helix</keyword>
<accession>A0A395R9R7</accession>
<protein>
    <submittedName>
        <fullName evidence="2">Uncharacterized protein</fullName>
    </submittedName>
</protein>
<evidence type="ECO:0000313" key="3">
    <source>
        <dbReference type="Proteomes" id="UP000265411"/>
    </source>
</evidence>